<keyword evidence="5" id="KW-1185">Reference proteome</keyword>
<dbReference type="InterPro" id="IPR011004">
    <property type="entry name" value="Trimer_LpxA-like_sf"/>
</dbReference>
<dbReference type="OrthoDB" id="8612290at2"/>
<evidence type="ECO:0000313" key="4">
    <source>
        <dbReference type="EMBL" id="PZA16264.1"/>
    </source>
</evidence>
<dbReference type="InterPro" id="IPR051159">
    <property type="entry name" value="Hexapeptide_acetyltransf"/>
</dbReference>
<dbReference type="CDD" id="cd04647">
    <property type="entry name" value="LbH_MAT_like"/>
    <property type="match status" value="1"/>
</dbReference>
<gene>
    <name evidence="4" type="ORF">DNK49_12725</name>
</gene>
<accession>A0A323UUR4</accession>
<dbReference type="Gene3D" id="2.160.10.10">
    <property type="entry name" value="Hexapeptide repeat proteins"/>
    <property type="match status" value="1"/>
</dbReference>
<evidence type="ECO:0000256" key="3">
    <source>
        <dbReference type="ARBA" id="ARBA00023315"/>
    </source>
</evidence>
<dbReference type="SUPFAM" id="SSF51161">
    <property type="entry name" value="Trimeric LpxA-like enzymes"/>
    <property type="match status" value="1"/>
</dbReference>
<dbReference type="RefSeq" id="WP_110525269.1">
    <property type="nucleotide sequence ID" value="NZ_QKOE01000008.1"/>
</dbReference>
<organism evidence="4 5">
    <name type="scientific">Parazoarcus communis SWub3 = DSM 12120</name>
    <dbReference type="NCBI Taxonomy" id="1121029"/>
    <lineage>
        <taxon>Bacteria</taxon>
        <taxon>Pseudomonadati</taxon>
        <taxon>Pseudomonadota</taxon>
        <taxon>Betaproteobacteria</taxon>
        <taxon>Rhodocyclales</taxon>
        <taxon>Zoogloeaceae</taxon>
        <taxon>Parazoarcus</taxon>
    </lineage>
</organism>
<evidence type="ECO:0000256" key="2">
    <source>
        <dbReference type="ARBA" id="ARBA00022737"/>
    </source>
</evidence>
<comment type="caution">
    <text evidence="4">The sequence shown here is derived from an EMBL/GenBank/DDBJ whole genome shotgun (WGS) entry which is preliminary data.</text>
</comment>
<name>A0A323UUR4_9RHOO</name>
<evidence type="ECO:0000313" key="5">
    <source>
        <dbReference type="Proteomes" id="UP000248259"/>
    </source>
</evidence>
<evidence type="ECO:0000256" key="1">
    <source>
        <dbReference type="ARBA" id="ARBA00022679"/>
    </source>
</evidence>
<proteinExistence type="predicted"/>
<dbReference type="Pfam" id="PF00132">
    <property type="entry name" value="Hexapep"/>
    <property type="match status" value="1"/>
</dbReference>
<dbReference type="GO" id="GO:0016746">
    <property type="term" value="F:acyltransferase activity"/>
    <property type="evidence" value="ECO:0007669"/>
    <property type="project" value="UniProtKB-KW"/>
</dbReference>
<dbReference type="EMBL" id="QKOE01000008">
    <property type="protein sequence ID" value="PZA16264.1"/>
    <property type="molecule type" value="Genomic_DNA"/>
</dbReference>
<keyword evidence="1 4" id="KW-0808">Transferase</keyword>
<dbReference type="Proteomes" id="UP000248259">
    <property type="component" value="Unassembled WGS sequence"/>
</dbReference>
<dbReference type="PROSITE" id="PS00101">
    <property type="entry name" value="HEXAPEP_TRANSFERASES"/>
    <property type="match status" value="1"/>
</dbReference>
<dbReference type="InterPro" id="IPR001451">
    <property type="entry name" value="Hexapep"/>
</dbReference>
<sequence length="205" mass="21447">MRNPHELTGWPCHRNTLEGVDSLGAGFRAGPGVSVFRTGNVHPGAGIFIGEDVMLFDHVRLLLGDADTRLTIGNRVVINVGAYVSGEGGLQIGDDVLIGPHAKLLSAGHEIHEGHLEVSRNPIIGMPIRVGAGAWIGAGAIVMPGVTIGEGAVVGAGSVVTRDVPARMVVAGNPARVLHARGRQAPLLQRWSRLVKRMLAALGVR</sequence>
<dbReference type="PANTHER" id="PTHR23416">
    <property type="entry name" value="SIALIC ACID SYNTHASE-RELATED"/>
    <property type="match status" value="1"/>
</dbReference>
<dbReference type="AlphaFoldDB" id="A0A323UUR4"/>
<dbReference type="InterPro" id="IPR018357">
    <property type="entry name" value="Hexapep_transf_CS"/>
</dbReference>
<reference evidence="4 5" key="1">
    <citation type="submission" date="2018-06" db="EMBL/GenBank/DDBJ databases">
        <title>Azoarcus communis strain SWub3 genome.</title>
        <authorList>
            <person name="Zorraquino Salvo V."/>
            <person name="Toubiana D."/>
            <person name="Blumwald E."/>
        </authorList>
    </citation>
    <scope>NUCLEOTIDE SEQUENCE [LARGE SCALE GENOMIC DNA]</scope>
    <source>
        <strain evidence="4 5">SWub3</strain>
    </source>
</reference>
<keyword evidence="2" id="KW-0677">Repeat</keyword>
<protein>
    <submittedName>
        <fullName evidence="4">Acyltransferase</fullName>
    </submittedName>
</protein>
<keyword evidence="3 4" id="KW-0012">Acyltransferase</keyword>